<dbReference type="PANTHER" id="PTHR46093:SF18">
    <property type="entry name" value="FIBRONECTIN TYPE-III DOMAIN-CONTAINING PROTEIN"/>
    <property type="match status" value="1"/>
</dbReference>
<evidence type="ECO:0008006" key="6">
    <source>
        <dbReference type="Google" id="ProtNLM"/>
    </source>
</evidence>
<accession>A0ABD3MZ23</accession>
<evidence type="ECO:0000313" key="5">
    <source>
        <dbReference type="Proteomes" id="UP001530315"/>
    </source>
</evidence>
<keyword evidence="5" id="KW-1185">Reference proteome</keyword>
<dbReference type="Proteomes" id="UP001530315">
    <property type="component" value="Unassembled WGS sequence"/>
</dbReference>
<keyword evidence="2" id="KW-0677">Repeat</keyword>
<dbReference type="AlphaFoldDB" id="A0ABD3MZ23"/>
<dbReference type="Gene3D" id="2.120.10.80">
    <property type="entry name" value="Kelch-type beta propeller"/>
    <property type="match status" value="2"/>
</dbReference>
<sequence>MSPLLLPKDAWRDVSSFLDAPDVMNLLSAHRDLHVGLGRSRSFWLSMLARERDDDDDNDDDNDDRYGGGHDSIADVDGNDDGGDDGDFDDHRRARREYVLRAYQRRLPAVRWHGILDPRTPSPSNCSISAREGHLACAFVEGDGGEMACIVTGGFTDDVGVYVLRGSSRRRGGSRPSSAPPLRGWVRLEPTGDGVEDFVYGASLTAIDSTRAVRFGGFRSGGYSDECNDLTILTLVQSSSSQSSSCRWERVRARNPHLAAPRAYHSATLLGGRYLVVIGGMTRWGSVVSAAVLDTRSWTWLDVGAPTRDAPAGRHGHSVVLDGRRNRLVLFGGGSGTDLLRTGEDSSEVWELKMGDGWDGADLMDSLPWTWRRLHRDIYDDEGEEADFDPNDAATRKLSSSEALCLGRCHCGLKISPDTAICLMGSGSPSTNGVVAYNLSTDAFVRPLVLGSLPKPRFTFACAALGRGYVLVHGGYSSQDDSALGDSIESSRSSPSNPPLHLTAPSGT</sequence>
<evidence type="ECO:0000256" key="3">
    <source>
        <dbReference type="SAM" id="MobiDB-lite"/>
    </source>
</evidence>
<name>A0ABD3MZ23_9STRA</name>
<feature type="region of interest" description="Disordered" evidence="3">
    <location>
        <begin position="482"/>
        <end position="508"/>
    </location>
</feature>
<feature type="region of interest" description="Disordered" evidence="3">
    <location>
        <begin position="52"/>
        <end position="90"/>
    </location>
</feature>
<dbReference type="SUPFAM" id="SSF117281">
    <property type="entry name" value="Kelch motif"/>
    <property type="match status" value="1"/>
</dbReference>
<dbReference type="InterPro" id="IPR015915">
    <property type="entry name" value="Kelch-typ_b-propeller"/>
</dbReference>
<organism evidence="4 5">
    <name type="scientific">Stephanodiscus triporus</name>
    <dbReference type="NCBI Taxonomy" id="2934178"/>
    <lineage>
        <taxon>Eukaryota</taxon>
        <taxon>Sar</taxon>
        <taxon>Stramenopiles</taxon>
        <taxon>Ochrophyta</taxon>
        <taxon>Bacillariophyta</taxon>
        <taxon>Coscinodiscophyceae</taxon>
        <taxon>Thalassiosirophycidae</taxon>
        <taxon>Stephanodiscales</taxon>
        <taxon>Stephanodiscaceae</taxon>
        <taxon>Stephanodiscus</taxon>
    </lineage>
</organism>
<evidence type="ECO:0000256" key="2">
    <source>
        <dbReference type="ARBA" id="ARBA00022737"/>
    </source>
</evidence>
<feature type="compositionally biased region" description="Acidic residues" evidence="3">
    <location>
        <begin position="53"/>
        <end position="63"/>
    </location>
</feature>
<gene>
    <name evidence="4" type="ORF">ACHAW5_008938</name>
</gene>
<dbReference type="EMBL" id="JALLAZ020001664">
    <property type="protein sequence ID" value="KAL3769119.1"/>
    <property type="molecule type" value="Genomic_DNA"/>
</dbReference>
<comment type="caution">
    <text evidence="4">The sequence shown here is derived from an EMBL/GenBank/DDBJ whole genome shotgun (WGS) entry which is preliminary data.</text>
</comment>
<feature type="compositionally biased region" description="Acidic residues" evidence="3">
    <location>
        <begin position="77"/>
        <end position="88"/>
    </location>
</feature>
<dbReference type="Pfam" id="PF24681">
    <property type="entry name" value="Kelch_KLHDC2_KLHL20_DRC7"/>
    <property type="match status" value="1"/>
</dbReference>
<evidence type="ECO:0000313" key="4">
    <source>
        <dbReference type="EMBL" id="KAL3769119.1"/>
    </source>
</evidence>
<evidence type="ECO:0000256" key="1">
    <source>
        <dbReference type="ARBA" id="ARBA00022441"/>
    </source>
</evidence>
<proteinExistence type="predicted"/>
<protein>
    <recommendedName>
        <fullName evidence="6">F-box domain-containing protein</fullName>
    </recommendedName>
</protein>
<reference evidence="4 5" key="1">
    <citation type="submission" date="2024-10" db="EMBL/GenBank/DDBJ databases">
        <title>Updated reference genomes for cyclostephanoid diatoms.</title>
        <authorList>
            <person name="Roberts W.R."/>
            <person name="Alverson A.J."/>
        </authorList>
    </citation>
    <scope>NUCLEOTIDE SEQUENCE [LARGE SCALE GENOMIC DNA]</scope>
    <source>
        <strain evidence="4 5">AJA276-08</strain>
    </source>
</reference>
<keyword evidence="1" id="KW-0880">Kelch repeat</keyword>
<dbReference type="PANTHER" id="PTHR46093">
    <property type="entry name" value="ACYL-COA-BINDING DOMAIN-CONTAINING PROTEIN 5"/>
    <property type="match status" value="1"/>
</dbReference>